<dbReference type="InterPro" id="IPR015919">
    <property type="entry name" value="Cadherin-like_sf"/>
</dbReference>
<dbReference type="PROSITE" id="PS50268">
    <property type="entry name" value="CADHERIN_2"/>
    <property type="match status" value="1"/>
</dbReference>
<reference evidence="10 11" key="1">
    <citation type="journal article" date="2023" name="bioRxiv">
        <title>Conserved and derived expression patterns and positive selection on dental genes reveal complex evolutionary context of ever-growing rodent molars.</title>
        <authorList>
            <person name="Calamari Z.T."/>
            <person name="Song A."/>
            <person name="Cohen E."/>
            <person name="Akter M."/>
            <person name="Roy R.D."/>
            <person name="Hallikas O."/>
            <person name="Christensen M.M."/>
            <person name="Li P."/>
            <person name="Marangoni P."/>
            <person name="Jernvall J."/>
            <person name="Klein O.D."/>
        </authorList>
    </citation>
    <scope>NUCLEOTIDE SEQUENCE [LARGE SCALE GENOMIC DNA]</scope>
    <source>
        <strain evidence="10">V071</strain>
    </source>
</reference>
<evidence type="ECO:0000256" key="5">
    <source>
        <dbReference type="ARBA" id="ARBA00022989"/>
    </source>
</evidence>
<keyword evidence="7" id="KW-0325">Glycoprotein</keyword>
<protein>
    <recommendedName>
        <fullName evidence="9">Cadherin domain-containing protein</fullName>
    </recommendedName>
</protein>
<keyword evidence="11" id="KW-1185">Reference proteome</keyword>
<keyword evidence="5" id="KW-1133">Transmembrane helix</keyword>
<dbReference type="CDD" id="cd11304">
    <property type="entry name" value="Cadherin_repeat"/>
    <property type="match status" value="1"/>
</dbReference>
<dbReference type="PANTHER" id="PTHR24028">
    <property type="entry name" value="CADHERIN-87A"/>
    <property type="match status" value="1"/>
</dbReference>
<evidence type="ECO:0000256" key="1">
    <source>
        <dbReference type="ARBA" id="ARBA00004167"/>
    </source>
</evidence>
<keyword evidence="3" id="KW-0677">Repeat</keyword>
<evidence type="ECO:0000256" key="8">
    <source>
        <dbReference type="PROSITE-ProRule" id="PRU00043"/>
    </source>
</evidence>
<comment type="subcellular location">
    <subcellularLocation>
        <location evidence="1">Membrane</location>
        <topology evidence="1">Single-pass membrane protein</topology>
    </subcellularLocation>
</comment>
<dbReference type="InterPro" id="IPR020894">
    <property type="entry name" value="Cadherin_CS"/>
</dbReference>
<dbReference type="PANTHER" id="PTHR24028:SF133">
    <property type="entry name" value="PROTOCADHERIN ALPHA-4"/>
    <property type="match status" value="1"/>
</dbReference>
<dbReference type="SUPFAM" id="SSF49313">
    <property type="entry name" value="Cadherin-like"/>
    <property type="match status" value="2"/>
</dbReference>
<sequence length="103" mass="11424">MSLQAGVHLQELLFARVGQRPGPRETTPGYKVVVTARDGGSPSLWATASVSVEVADVNDNAPAFAQPEYTVFVKENNPPGAHIFTVSAWTQMRRRTRWCPTRW</sequence>
<dbReference type="Proteomes" id="UP001488838">
    <property type="component" value="Unassembled WGS sequence"/>
</dbReference>
<dbReference type="PROSITE" id="PS00232">
    <property type="entry name" value="CADHERIN_1"/>
    <property type="match status" value="1"/>
</dbReference>
<evidence type="ECO:0000256" key="7">
    <source>
        <dbReference type="ARBA" id="ARBA00023180"/>
    </source>
</evidence>
<evidence type="ECO:0000256" key="4">
    <source>
        <dbReference type="ARBA" id="ARBA00022837"/>
    </source>
</evidence>
<keyword evidence="2" id="KW-0812">Transmembrane</keyword>
<gene>
    <name evidence="10" type="ORF">U0070_008390</name>
</gene>
<evidence type="ECO:0000256" key="2">
    <source>
        <dbReference type="ARBA" id="ARBA00022692"/>
    </source>
</evidence>
<dbReference type="GO" id="GO:0005509">
    <property type="term" value="F:calcium ion binding"/>
    <property type="evidence" value="ECO:0007669"/>
    <property type="project" value="UniProtKB-UniRule"/>
</dbReference>
<evidence type="ECO:0000256" key="3">
    <source>
        <dbReference type="ARBA" id="ARBA00022737"/>
    </source>
</evidence>
<proteinExistence type="predicted"/>
<dbReference type="GO" id="GO:0007156">
    <property type="term" value="P:homophilic cell adhesion via plasma membrane adhesion molecules"/>
    <property type="evidence" value="ECO:0007669"/>
    <property type="project" value="InterPro"/>
</dbReference>
<keyword evidence="6" id="KW-0472">Membrane</keyword>
<evidence type="ECO:0000313" key="11">
    <source>
        <dbReference type="Proteomes" id="UP001488838"/>
    </source>
</evidence>
<name>A0AAW0H290_MYOGA</name>
<accession>A0AAW0H290</accession>
<dbReference type="GO" id="GO:0005886">
    <property type="term" value="C:plasma membrane"/>
    <property type="evidence" value="ECO:0007669"/>
    <property type="project" value="InterPro"/>
</dbReference>
<dbReference type="InterPro" id="IPR002126">
    <property type="entry name" value="Cadherin-like_dom"/>
</dbReference>
<dbReference type="Gene3D" id="2.60.40.60">
    <property type="entry name" value="Cadherins"/>
    <property type="match status" value="2"/>
</dbReference>
<dbReference type="InterPro" id="IPR050174">
    <property type="entry name" value="Protocadherin/Cadherin-CA"/>
</dbReference>
<comment type="caution">
    <text evidence="10">The sequence shown here is derived from an EMBL/GenBank/DDBJ whole genome shotgun (WGS) entry which is preliminary data.</text>
</comment>
<organism evidence="10 11">
    <name type="scientific">Myodes glareolus</name>
    <name type="common">Bank vole</name>
    <name type="synonym">Clethrionomys glareolus</name>
    <dbReference type="NCBI Taxonomy" id="447135"/>
    <lineage>
        <taxon>Eukaryota</taxon>
        <taxon>Metazoa</taxon>
        <taxon>Chordata</taxon>
        <taxon>Craniata</taxon>
        <taxon>Vertebrata</taxon>
        <taxon>Euteleostomi</taxon>
        <taxon>Mammalia</taxon>
        <taxon>Eutheria</taxon>
        <taxon>Euarchontoglires</taxon>
        <taxon>Glires</taxon>
        <taxon>Rodentia</taxon>
        <taxon>Myomorpha</taxon>
        <taxon>Muroidea</taxon>
        <taxon>Cricetidae</taxon>
        <taxon>Arvicolinae</taxon>
        <taxon>Myodes</taxon>
    </lineage>
</organism>
<dbReference type="AlphaFoldDB" id="A0AAW0H290"/>
<dbReference type="EMBL" id="JBBHLL010001591">
    <property type="protein sequence ID" value="KAK7795915.1"/>
    <property type="molecule type" value="Genomic_DNA"/>
</dbReference>
<evidence type="ECO:0000256" key="6">
    <source>
        <dbReference type="ARBA" id="ARBA00023136"/>
    </source>
</evidence>
<evidence type="ECO:0000259" key="9">
    <source>
        <dbReference type="PROSITE" id="PS50268"/>
    </source>
</evidence>
<evidence type="ECO:0000313" key="10">
    <source>
        <dbReference type="EMBL" id="KAK7795915.1"/>
    </source>
</evidence>
<feature type="domain" description="Cadherin" evidence="9">
    <location>
        <begin position="24"/>
        <end position="64"/>
    </location>
</feature>
<dbReference type="PRINTS" id="PR00205">
    <property type="entry name" value="CADHERIN"/>
</dbReference>
<keyword evidence="4 8" id="KW-0106">Calcium</keyword>